<dbReference type="GO" id="GO:0005802">
    <property type="term" value="C:trans-Golgi network"/>
    <property type="evidence" value="ECO:0000318"/>
    <property type="project" value="GO_Central"/>
</dbReference>
<dbReference type="GO" id="GO:0012505">
    <property type="term" value="C:endomembrane system"/>
    <property type="evidence" value="ECO:0000318"/>
    <property type="project" value="GO_Central"/>
</dbReference>
<keyword evidence="1" id="KW-0547">Nucleotide-binding</keyword>
<keyword evidence="2" id="KW-0342">GTP-binding</keyword>
<dbReference type="GO" id="GO:0042470">
    <property type="term" value="C:melanosome"/>
    <property type="evidence" value="ECO:0000318"/>
    <property type="project" value="GO_Central"/>
</dbReference>
<evidence type="ECO:0000313" key="6">
    <source>
        <dbReference type="Proteomes" id="UP000015101"/>
    </source>
</evidence>
<gene>
    <name evidence="5" type="primary">20205519</name>
    <name evidence="4" type="ORF">HELRODRAFT_175740</name>
</gene>
<reference evidence="4 6" key="2">
    <citation type="journal article" date="2013" name="Nature">
        <title>Insights into bilaterian evolution from three spiralian genomes.</title>
        <authorList>
            <person name="Simakov O."/>
            <person name="Marletaz F."/>
            <person name="Cho S.J."/>
            <person name="Edsinger-Gonzales E."/>
            <person name="Havlak P."/>
            <person name="Hellsten U."/>
            <person name="Kuo D.H."/>
            <person name="Larsson T."/>
            <person name="Lv J."/>
            <person name="Arendt D."/>
            <person name="Savage R."/>
            <person name="Osoegawa K."/>
            <person name="de Jong P."/>
            <person name="Grimwood J."/>
            <person name="Chapman J.A."/>
            <person name="Shapiro H."/>
            <person name="Aerts A."/>
            <person name="Otillar R.P."/>
            <person name="Terry A.Y."/>
            <person name="Boore J.L."/>
            <person name="Grigoriev I.V."/>
            <person name="Lindberg D.R."/>
            <person name="Seaver E.C."/>
            <person name="Weisblat D.A."/>
            <person name="Putnam N.H."/>
            <person name="Rokhsar D.S."/>
        </authorList>
    </citation>
    <scope>NUCLEOTIDE SEQUENCE</scope>
</reference>
<dbReference type="KEGG" id="hro:HELRODRAFT_175740"/>
<feature type="region of interest" description="Disordered" evidence="3">
    <location>
        <begin position="99"/>
        <end position="120"/>
    </location>
</feature>
<dbReference type="GO" id="GO:0032438">
    <property type="term" value="P:melanosome organization"/>
    <property type="evidence" value="ECO:0000318"/>
    <property type="project" value="GO_Central"/>
</dbReference>
<dbReference type="InParanoid" id="T1F9M0"/>
<dbReference type="GO" id="GO:0003924">
    <property type="term" value="F:GTPase activity"/>
    <property type="evidence" value="ECO:0000318"/>
    <property type="project" value="GO_Central"/>
</dbReference>
<dbReference type="CTD" id="20205519"/>
<dbReference type="AlphaFoldDB" id="T1F9M0"/>
<dbReference type="SUPFAM" id="SSF52540">
    <property type="entry name" value="P-loop containing nucleoside triphosphate hydrolases"/>
    <property type="match status" value="1"/>
</dbReference>
<accession>T1F9M0</accession>
<evidence type="ECO:0000256" key="2">
    <source>
        <dbReference type="ARBA" id="ARBA00023134"/>
    </source>
</evidence>
<dbReference type="RefSeq" id="XP_009021393.1">
    <property type="nucleotide sequence ID" value="XM_009023145.1"/>
</dbReference>
<proteinExistence type="predicted"/>
<evidence type="ECO:0000313" key="4">
    <source>
        <dbReference type="EMBL" id="ESO00343.1"/>
    </source>
</evidence>
<keyword evidence="6" id="KW-1185">Reference proteome</keyword>
<dbReference type="Gene3D" id="3.40.50.300">
    <property type="entry name" value="P-loop containing nucleotide triphosphate hydrolases"/>
    <property type="match status" value="1"/>
</dbReference>
<reference evidence="5" key="3">
    <citation type="submission" date="2015-06" db="UniProtKB">
        <authorList>
            <consortium name="EnsemblMetazoa"/>
        </authorList>
    </citation>
    <scope>IDENTIFICATION</scope>
</reference>
<dbReference type="EMBL" id="KB096945">
    <property type="protein sequence ID" value="ESO00343.1"/>
    <property type="molecule type" value="Genomic_DNA"/>
</dbReference>
<organism evidence="5 6">
    <name type="scientific">Helobdella robusta</name>
    <name type="common">Californian leech</name>
    <dbReference type="NCBI Taxonomy" id="6412"/>
    <lineage>
        <taxon>Eukaryota</taxon>
        <taxon>Metazoa</taxon>
        <taxon>Spiralia</taxon>
        <taxon>Lophotrochozoa</taxon>
        <taxon>Annelida</taxon>
        <taxon>Clitellata</taxon>
        <taxon>Hirudinea</taxon>
        <taxon>Rhynchobdellida</taxon>
        <taxon>Glossiphoniidae</taxon>
        <taxon>Helobdella</taxon>
    </lineage>
</organism>
<sequence length="242" mass="27724">MATPSKLVVKIIEEFMDEVTIFQRENSFKVLVIGDSSVGKSQLISRMENKFSDEKSFEIARSERERREVELQKSKVLKAQSEFGRPRLFNKIRSELHDLFEGSDPPPPPPSEQQNSEKEKQVAKGVRNVTVLHNMIEFKTNLYFMEVDLKEFESYKEVCLGNLSGVVMVCDINSPETCRSCLRWKLEVLDRLKIFKNATTPCYLVINKGVGQALAGQLSGVPFQDSPFARTPYKKNIPYQLH</sequence>
<protein>
    <submittedName>
        <fullName evidence="4 5">Uncharacterized protein</fullName>
    </submittedName>
</protein>
<evidence type="ECO:0000256" key="1">
    <source>
        <dbReference type="ARBA" id="ARBA00022741"/>
    </source>
</evidence>
<evidence type="ECO:0000256" key="3">
    <source>
        <dbReference type="SAM" id="MobiDB-lite"/>
    </source>
</evidence>
<dbReference type="HOGENOM" id="CLU_1148297_0_0_1"/>
<reference evidence="6" key="1">
    <citation type="submission" date="2012-12" db="EMBL/GenBank/DDBJ databases">
        <authorList>
            <person name="Hellsten U."/>
            <person name="Grimwood J."/>
            <person name="Chapman J.A."/>
            <person name="Shapiro H."/>
            <person name="Aerts A."/>
            <person name="Otillar R.P."/>
            <person name="Terry A.Y."/>
            <person name="Boore J.L."/>
            <person name="Simakov O."/>
            <person name="Marletaz F."/>
            <person name="Cho S.-J."/>
            <person name="Edsinger-Gonzales E."/>
            <person name="Havlak P."/>
            <person name="Kuo D.-H."/>
            <person name="Larsson T."/>
            <person name="Lv J."/>
            <person name="Arendt D."/>
            <person name="Savage R."/>
            <person name="Osoegawa K."/>
            <person name="de Jong P."/>
            <person name="Lindberg D.R."/>
            <person name="Seaver E.C."/>
            <person name="Weisblat D.A."/>
            <person name="Putnam N.H."/>
            <person name="Grigoriev I.V."/>
            <person name="Rokhsar D.S."/>
        </authorList>
    </citation>
    <scope>NUCLEOTIDE SEQUENCE</scope>
</reference>
<dbReference type="PANTHER" id="PTHR24073">
    <property type="entry name" value="DRAB5-RELATED"/>
    <property type="match status" value="1"/>
</dbReference>
<dbReference type="GO" id="GO:0005525">
    <property type="term" value="F:GTP binding"/>
    <property type="evidence" value="ECO:0007669"/>
    <property type="project" value="UniProtKB-KW"/>
</dbReference>
<evidence type="ECO:0000313" key="5">
    <source>
        <dbReference type="EnsemblMetazoa" id="HelroP175740"/>
    </source>
</evidence>
<dbReference type="EMBL" id="AMQM01005414">
    <property type="status" value="NOT_ANNOTATED_CDS"/>
    <property type="molecule type" value="Genomic_DNA"/>
</dbReference>
<dbReference type="EnsemblMetazoa" id="HelroT175740">
    <property type="protein sequence ID" value="HelroP175740"/>
    <property type="gene ID" value="HelroG175740"/>
</dbReference>
<name>T1F9M0_HELRO</name>
<dbReference type="GO" id="GO:0006886">
    <property type="term" value="P:intracellular protein transport"/>
    <property type="evidence" value="ECO:0000318"/>
    <property type="project" value="GO_Central"/>
</dbReference>
<dbReference type="Proteomes" id="UP000015101">
    <property type="component" value="Unassembled WGS sequence"/>
</dbReference>
<dbReference type="InterPro" id="IPR027417">
    <property type="entry name" value="P-loop_NTPase"/>
</dbReference>
<dbReference type="GeneID" id="20205519"/>